<organism evidence="3 4">
    <name type="scientific">Stakelama tenebrarum</name>
    <dbReference type="NCBI Taxonomy" id="2711215"/>
    <lineage>
        <taxon>Bacteria</taxon>
        <taxon>Pseudomonadati</taxon>
        <taxon>Pseudomonadota</taxon>
        <taxon>Alphaproteobacteria</taxon>
        <taxon>Sphingomonadales</taxon>
        <taxon>Sphingomonadaceae</taxon>
        <taxon>Stakelama</taxon>
    </lineage>
</organism>
<reference evidence="3 4" key="1">
    <citation type="submission" date="2020-02" db="EMBL/GenBank/DDBJ databases">
        <authorList>
            <person name="Zheng R.K."/>
            <person name="Sun C.M."/>
        </authorList>
    </citation>
    <scope>NUCLEOTIDE SEQUENCE [LARGE SCALE GENOMIC DNA]</scope>
    <source>
        <strain evidence="4">zrk23</strain>
    </source>
</reference>
<comment type="similarity">
    <text evidence="1">Belongs to the UPF0174 family.</text>
</comment>
<name>A0A6G6Y1I9_9SPHN</name>
<evidence type="ECO:0000313" key="3">
    <source>
        <dbReference type="EMBL" id="QIG78804.1"/>
    </source>
</evidence>
<dbReference type="InterPro" id="IPR021150">
    <property type="entry name" value="Ubiq_cyt_c_chap"/>
</dbReference>
<evidence type="ECO:0000313" key="4">
    <source>
        <dbReference type="Proteomes" id="UP000501568"/>
    </source>
</evidence>
<feature type="domain" description="Ubiquinol-cytochrome c chaperone" evidence="2">
    <location>
        <begin position="36"/>
        <end position="166"/>
    </location>
</feature>
<protein>
    <submittedName>
        <fullName evidence="3">Ubiquinol-cytochrome C chaperone</fullName>
    </submittedName>
</protein>
<sequence length="169" mass="18241">MTLLKRLLRRDRSEAAELYAAIVARGRQPHWYAAGAVPDTIDGRFDMIAAILSLVLLRLETQPESAALNTALAERFVDDMDPQLRQIGIGDLVVGKHVGRMMSMLGGRLGAFRDGLAAGDIDTALRRNLYRGEAPADAALAHVRDSLLAFHAGLAATPMDVLAKGDLPE</sequence>
<dbReference type="KEGG" id="spzr:G5C33_02695"/>
<dbReference type="AlphaFoldDB" id="A0A6G6Y1I9"/>
<gene>
    <name evidence="3" type="ORF">G5C33_02695</name>
</gene>
<keyword evidence="4" id="KW-1185">Reference proteome</keyword>
<dbReference type="RefSeq" id="WP_165325803.1">
    <property type="nucleotide sequence ID" value="NZ_CP049109.1"/>
</dbReference>
<dbReference type="EMBL" id="CP049109">
    <property type="protein sequence ID" value="QIG78804.1"/>
    <property type="molecule type" value="Genomic_DNA"/>
</dbReference>
<proteinExistence type="inferred from homology"/>
<evidence type="ECO:0000256" key="1">
    <source>
        <dbReference type="ARBA" id="ARBA00006436"/>
    </source>
</evidence>
<accession>A0A6G6Y1I9</accession>
<dbReference type="Pfam" id="PF03981">
    <property type="entry name" value="Ubiq_cyt_C_chap"/>
    <property type="match status" value="1"/>
</dbReference>
<dbReference type="Proteomes" id="UP000501568">
    <property type="component" value="Chromosome"/>
</dbReference>
<evidence type="ECO:0000259" key="2">
    <source>
        <dbReference type="Pfam" id="PF03981"/>
    </source>
</evidence>